<evidence type="ECO:0000256" key="1">
    <source>
        <dbReference type="SAM" id="Phobius"/>
    </source>
</evidence>
<sequence>MAQAMFSRHDHNEGGYAHHGVMMIITSTIIIIQLTNMNMVHDPHTKDHKSQWNIVMVMFVKGEYTLDEADGTKTHCPNIHQTNTMASKLMSNASDMLIMMHQLIIMDIIFKKLFERKI</sequence>
<organism evidence="2 3">
    <name type="scientific">Polypedilum vanderplanki</name>
    <name type="common">Sleeping chironomid midge</name>
    <dbReference type="NCBI Taxonomy" id="319348"/>
    <lineage>
        <taxon>Eukaryota</taxon>
        <taxon>Metazoa</taxon>
        <taxon>Ecdysozoa</taxon>
        <taxon>Arthropoda</taxon>
        <taxon>Hexapoda</taxon>
        <taxon>Insecta</taxon>
        <taxon>Pterygota</taxon>
        <taxon>Neoptera</taxon>
        <taxon>Endopterygota</taxon>
        <taxon>Diptera</taxon>
        <taxon>Nematocera</taxon>
        <taxon>Chironomoidea</taxon>
        <taxon>Chironomidae</taxon>
        <taxon>Chironominae</taxon>
        <taxon>Polypedilum</taxon>
        <taxon>Polypedilum</taxon>
    </lineage>
</organism>
<keyword evidence="3" id="KW-1185">Reference proteome</keyword>
<evidence type="ECO:0000313" key="2">
    <source>
        <dbReference type="EMBL" id="KAG5667448.1"/>
    </source>
</evidence>
<keyword evidence="1" id="KW-1133">Transmembrane helix</keyword>
<dbReference type="AlphaFoldDB" id="A0A9J6BCZ7"/>
<protein>
    <submittedName>
        <fullName evidence="2">Uncharacterized protein</fullName>
    </submittedName>
</protein>
<keyword evidence="1" id="KW-0812">Transmembrane</keyword>
<keyword evidence="1" id="KW-0472">Membrane</keyword>
<name>A0A9J6BCZ7_POLVA</name>
<dbReference type="Proteomes" id="UP001107558">
    <property type="component" value="Chromosome 4"/>
</dbReference>
<comment type="caution">
    <text evidence="2">The sequence shown here is derived from an EMBL/GenBank/DDBJ whole genome shotgun (WGS) entry which is preliminary data.</text>
</comment>
<gene>
    <name evidence="2" type="ORF">PVAND_015428</name>
</gene>
<feature type="transmembrane region" description="Helical" evidence="1">
    <location>
        <begin position="21"/>
        <end position="40"/>
    </location>
</feature>
<reference evidence="2" key="1">
    <citation type="submission" date="2021-03" db="EMBL/GenBank/DDBJ databases">
        <title>Chromosome level genome of the anhydrobiotic midge Polypedilum vanderplanki.</title>
        <authorList>
            <person name="Yoshida Y."/>
            <person name="Kikawada T."/>
            <person name="Gusev O."/>
        </authorList>
    </citation>
    <scope>NUCLEOTIDE SEQUENCE</scope>
    <source>
        <strain evidence="2">NIAS01</strain>
        <tissue evidence="2">Whole body or cell culture</tissue>
    </source>
</reference>
<dbReference type="EMBL" id="JADBJN010000004">
    <property type="protein sequence ID" value="KAG5667448.1"/>
    <property type="molecule type" value="Genomic_DNA"/>
</dbReference>
<accession>A0A9J6BCZ7</accession>
<evidence type="ECO:0000313" key="3">
    <source>
        <dbReference type="Proteomes" id="UP001107558"/>
    </source>
</evidence>
<proteinExistence type="predicted"/>